<dbReference type="AlphaFoldDB" id="A0A1G7M3W6"/>
<dbReference type="EMBL" id="FNBP01000002">
    <property type="protein sequence ID" value="SDF56316.1"/>
    <property type="molecule type" value="Genomic_DNA"/>
</dbReference>
<keyword evidence="8" id="KW-0645">Protease</keyword>
<comment type="subcellular location">
    <subcellularLocation>
        <location evidence="2">Cytoplasm</location>
    </subcellularLocation>
</comment>
<evidence type="ECO:0000256" key="10">
    <source>
        <dbReference type="ARBA" id="ARBA00029605"/>
    </source>
</evidence>
<feature type="domain" description="AB hydrolase-1" evidence="11">
    <location>
        <begin position="32"/>
        <end position="285"/>
    </location>
</feature>
<dbReference type="PRINTS" id="PR00793">
    <property type="entry name" value="PROAMNOPTASE"/>
</dbReference>
<sequence>MPVCRRKMVKVSHGHALYCIDQGPADATSAALFLHGGPGGQTPQHLIDIIPKNYRAVGFDQRGCGRSRPERSITENTTWHTLKDIEQIRHELGIQAFKIIAGSWGAALALLYAASNPGRVEKLILYSPFLGSPKDTEHFLFATRKEYPIDWGRFFHQNEILDSKSLIEQFSSAILGSPSPEQSAACQAWVEYELFAGSNGKETKIDRSLILSGFHLRYAAISCHYFRNGFFLNGYDLLDLTNRVQAPTVILQGGRDLVSRPEAAVQLAQDLPVAELRLLHEAGHCGGGSPIEEALLAVLADEFKQNEEA</sequence>
<evidence type="ECO:0000256" key="1">
    <source>
        <dbReference type="ARBA" id="ARBA00001585"/>
    </source>
</evidence>
<gene>
    <name evidence="12" type="ORF">SAMN04489759_102456</name>
</gene>
<organism evidence="12 13">
    <name type="scientific">Sulfitobacter delicatus</name>
    <dbReference type="NCBI Taxonomy" id="218672"/>
    <lineage>
        <taxon>Bacteria</taxon>
        <taxon>Pseudomonadati</taxon>
        <taxon>Pseudomonadota</taxon>
        <taxon>Alphaproteobacteria</taxon>
        <taxon>Rhodobacterales</taxon>
        <taxon>Roseobacteraceae</taxon>
        <taxon>Sulfitobacter</taxon>
    </lineage>
</organism>
<evidence type="ECO:0000259" key="11">
    <source>
        <dbReference type="Pfam" id="PF00561"/>
    </source>
</evidence>
<keyword evidence="7" id="KW-0963">Cytoplasm</keyword>
<dbReference type="InterPro" id="IPR005944">
    <property type="entry name" value="Pro_iminopeptidase"/>
</dbReference>
<evidence type="ECO:0000256" key="7">
    <source>
        <dbReference type="ARBA" id="ARBA00022490"/>
    </source>
</evidence>
<comment type="similarity">
    <text evidence="3">Belongs to the peptidase S33 family.</text>
</comment>
<dbReference type="Gene3D" id="3.40.50.1820">
    <property type="entry name" value="alpha/beta hydrolase"/>
    <property type="match status" value="1"/>
</dbReference>
<dbReference type="STRING" id="218672.SAMN04489759_102456"/>
<dbReference type="PANTHER" id="PTHR43722:SF1">
    <property type="entry name" value="PROLINE IMINOPEPTIDASE"/>
    <property type="match status" value="1"/>
</dbReference>
<evidence type="ECO:0000313" key="12">
    <source>
        <dbReference type="EMBL" id="SDF56316.1"/>
    </source>
</evidence>
<evidence type="ECO:0000256" key="4">
    <source>
        <dbReference type="ARBA" id="ARBA00012568"/>
    </source>
</evidence>
<keyword evidence="13" id="KW-1185">Reference proteome</keyword>
<dbReference type="InterPro" id="IPR002410">
    <property type="entry name" value="Peptidase_S33"/>
</dbReference>
<dbReference type="SUPFAM" id="SSF53474">
    <property type="entry name" value="alpha/beta-Hydrolases"/>
    <property type="match status" value="1"/>
</dbReference>
<dbReference type="EC" id="3.4.11.5" evidence="4"/>
<dbReference type="Pfam" id="PF00561">
    <property type="entry name" value="Abhydrolase_1"/>
    <property type="match status" value="1"/>
</dbReference>
<protein>
    <recommendedName>
        <fullName evidence="5">Proline iminopeptidase</fullName>
        <ecNumber evidence="4">3.4.11.5</ecNumber>
    </recommendedName>
    <alternativeName>
        <fullName evidence="10">Prolyl aminopeptidase</fullName>
    </alternativeName>
</protein>
<proteinExistence type="inferred from homology"/>
<accession>A0A1G7M3W6</accession>
<dbReference type="InterPro" id="IPR000073">
    <property type="entry name" value="AB_hydrolase_1"/>
</dbReference>
<dbReference type="InterPro" id="IPR029058">
    <property type="entry name" value="AB_hydrolase_fold"/>
</dbReference>
<evidence type="ECO:0000256" key="8">
    <source>
        <dbReference type="ARBA" id="ARBA00022670"/>
    </source>
</evidence>
<evidence type="ECO:0000256" key="9">
    <source>
        <dbReference type="ARBA" id="ARBA00022801"/>
    </source>
</evidence>
<comment type="catalytic activity">
    <reaction evidence="1">
        <text>Release of N-terminal proline from a peptide.</text>
        <dbReference type="EC" id="3.4.11.5"/>
    </reaction>
</comment>
<dbReference type="GO" id="GO:0004177">
    <property type="term" value="F:aminopeptidase activity"/>
    <property type="evidence" value="ECO:0007669"/>
    <property type="project" value="UniProtKB-KW"/>
</dbReference>
<dbReference type="GO" id="GO:0006508">
    <property type="term" value="P:proteolysis"/>
    <property type="evidence" value="ECO:0007669"/>
    <property type="project" value="UniProtKB-KW"/>
</dbReference>
<dbReference type="PANTHER" id="PTHR43722">
    <property type="entry name" value="PROLINE IMINOPEPTIDASE"/>
    <property type="match status" value="1"/>
</dbReference>
<name>A0A1G7M3W6_9RHOB</name>
<keyword evidence="9" id="KW-0378">Hydrolase</keyword>
<evidence type="ECO:0000256" key="2">
    <source>
        <dbReference type="ARBA" id="ARBA00004496"/>
    </source>
</evidence>
<evidence type="ECO:0000313" key="13">
    <source>
        <dbReference type="Proteomes" id="UP000199399"/>
    </source>
</evidence>
<dbReference type="GO" id="GO:0005737">
    <property type="term" value="C:cytoplasm"/>
    <property type="evidence" value="ECO:0007669"/>
    <property type="project" value="UniProtKB-SubCell"/>
</dbReference>
<evidence type="ECO:0000256" key="3">
    <source>
        <dbReference type="ARBA" id="ARBA00010088"/>
    </source>
</evidence>
<keyword evidence="6" id="KW-0031">Aminopeptidase</keyword>
<dbReference type="Proteomes" id="UP000199399">
    <property type="component" value="Unassembled WGS sequence"/>
</dbReference>
<evidence type="ECO:0000256" key="5">
    <source>
        <dbReference type="ARBA" id="ARBA00021843"/>
    </source>
</evidence>
<evidence type="ECO:0000256" key="6">
    <source>
        <dbReference type="ARBA" id="ARBA00022438"/>
    </source>
</evidence>
<reference evidence="13" key="1">
    <citation type="submission" date="2016-10" db="EMBL/GenBank/DDBJ databases">
        <authorList>
            <person name="Varghese N."/>
            <person name="Submissions S."/>
        </authorList>
    </citation>
    <scope>NUCLEOTIDE SEQUENCE [LARGE SCALE GENOMIC DNA]</scope>
    <source>
        <strain evidence="13">DSM 16477</strain>
    </source>
</reference>
<dbReference type="PRINTS" id="PR00111">
    <property type="entry name" value="ABHYDROLASE"/>
</dbReference>